<comment type="similarity">
    <text evidence="1">Belongs to the UFD1 family.</text>
</comment>
<evidence type="ECO:0000313" key="7">
    <source>
        <dbReference type="Proteomes" id="UP000812966"/>
    </source>
</evidence>
<evidence type="ECO:0000256" key="3">
    <source>
        <dbReference type="SAM" id="MobiDB-lite"/>
    </source>
</evidence>
<proteinExistence type="inferred from homology"/>
<name>A0A8K0NP67_9TREE</name>
<dbReference type="Pfam" id="PF24842">
    <property type="entry name" value="UFD1_N2"/>
    <property type="match status" value="1"/>
</dbReference>
<comment type="caution">
    <text evidence="6">The sequence shown here is derived from an EMBL/GenBank/DDBJ whole genome shotgun (WGS) entry which is preliminary data.</text>
</comment>
<evidence type="ECO:0008006" key="8">
    <source>
        <dbReference type="Google" id="ProtNLM"/>
    </source>
</evidence>
<evidence type="ECO:0000313" key="6">
    <source>
        <dbReference type="EMBL" id="KAG7562188.1"/>
    </source>
</evidence>
<evidence type="ECO:0000256" key="1">
    <source>
        <dbReference type="ARBA" id="ARBA00006043"/>
    </source>
</evidence>
<feature type="region of interest" description="Disordered" evidence="3">
    <location>
        <begin position="394"/>
        <end position="509"/>
    </location>
</feature>
<dbReference type="GO" id="GO:0036503">
    <property type="term" value="P:ERAD pathway"/>
    <property type="evidence" value="ECO:0007669"/>
    <property type="project" value="TreeGrafter"/>
</dbReference>
<dbReference type="PANTHER" id="PTHR12555">
    <property type="entry name" value="UBIQUITIN FUSION DEGRADATON PROTEIN 1"/>
    <property type="match status" value="1"/>
</dbReference>
<evidence type="ECO:0000259" key="4">
    <source>
        <dbReference type="Pfam" id="PF03152"/>
    </source>
</evidence>
<dbReference type="Gene3D" id="3.10.330.10">
    <property type="match status" value="1"/>
</dbReference>
<feature type="region of interest" description="Disordered" evidence="3">
    <location>
        <begin position="321"/>
        <end position="342"/>
    </location>
</feature>
<dbReference type="PANTHER" id="PTHR12555:SF13">
    <property type="entry name" value="UBIQUITIN RECOGNITION FACTOR IN ER-ASSOCIATED DEGRADATION PROTEIN 1"/>
    <property type="match status" value="1"/>
</dbReference>
<dbReference type="AlphaFoldDB" id="A0A8K0NP67"/>
<dbReference type="Gene3D" id="2.40.40.50">
    <property type="entry name" value="Ubiquitin fusion degradation protein UFD1, N-terminal domain"/>
    <property type="match status" value="1"/>
</dbReference>
<organism evidence="6 7">
    <name type="scientific">Filobasidium floriforme</name>
    <dbReference type="NCBI Taxonomy" id="5210"/>
    <lineage>
        <taxon>Eukaryota</taxon>
        <taxon>Fungi</taxon>
        <taxon>Dikarya</taxon>
        <taxon>Basidiomycota</taxon>
        <taxon>Agaricomycotina</taxon>
        <taxon>Tremellomycetes</taxon>
        <taxon>Filobasidiales</taxon>
        <taxon>Filobasidiaceae</taxon>
        <taxon>Filobasidium</taxon>
    </lineage>
</organism>
<dbReference type="GO" id="GO:0031593">
    <property type="term" value="F:polyubiquitin modification-dependent protein binding"/>
    <property type="evidence" value="ECO:0007669"/>
    <property type="project" value="TreeGrafter"/>
</dbReference>
<protein>
    <recommendedName>
        <fullName evidence="8">Ubiquitin fusion degradation protein 1</fullName>
    </recommendedName>
</protein>
<gene>
    <name evidence="6" type="ORF">FFLO_02373</name>
</gene>
<dbReference type="GO" id="GO:0034098">
    <property type="term" value="C:VCP-NPL4-UFD1 AAA ATPase complex"/>
    <property type="evidence" value="ECO:0007669"/>
    <property type="project" value="TreeGrafter"/>
</dbReference>
<feature type="compositionally biased region" description="Acidic residues" evidence="3">
    <location>
        <begin position="496"/>
        <end position="509"/>
    </location>
</feature>
<dbReference type="Pfam" id="PF03152">
    <property type="entry name" value="UFD1_N1"/>
    <property type="match status" value="1"/>
</dbReference>
<keyword evidence="7" id="KW-1185">Reference proteome</keyword>
<feature type="compositionally biased region" description="Polar residues" evidence="3">
    <location>
        <begin position="455"/>
        <end position="464"/>
    </location>
</feature>
<dbReference type="EMBL" id="JABELV010000037">
    <property type="protein sequence ID" value="KAG7562188.1"/>
    <property type="molecule type" value="Genomic_DNA"/>
</dbReference>
<evidence type="ECO:0000259" key="5">
    <source>
        <dbReference type="Pfam" id="PF24842"/>
    </source>
</evidence>
<sequence length="509" mass="54309">MNHGNYDDDEEEDDYSLPGAFGGPPAARQQGSSAPRQFAQGGILSQLMGGMGNSGFGGGYPGMTAGGMMGYGAPSRPSAFDDYFKAFSVAFLPGPERPTLAYGGKVIMPPSALAKLTNLDIAGPWTFQLRNPKNPSELCTHGGVLEFIADEGCVYLPAWMMKRLKLDEGEPIRLTGTTLPKGKLVKIQAQTPDFVEVSDPKAVLETALRSYSALTKNDIIEIEYNMIHFELLIMETNPEGSGISVIDTDLEVDFERPKGYVTPKRAPVALPPTMADKLKIDVNEQVSSSGAPTRPGSVASSKAGTVAGSLGAESAFESFKGMGSSLNGRRTKGKGKKKEIQEVDQHSKIFRTDKSRFVTNQSLANEERKVPAPLVLPFGKLFFGYTYKPYDPSKDTKKVEPEDGAGAQPQPSFAGAGTTLSGRGARGPTAASGQIPVTPKVKEEVTKPDPWANLQGGSSLNRPSGGTAIQPIEIDDDDDEDEGNYVGVDSGSEFNGFDEDDDAIMIDSD</sequence>
<reference evidence="6" key="1">
    <citation type="submission" date="2020-04" db="EMBL/GenBank/DDBJ databases">
        <title>Analysis of mating type loci in Filobasidium floriforme.</title>
        <authorList>
            <person name="Nowrousian M."/>
        </authorList>
    </citation>
    <scope>NUCLEOTIDE SEQUENCE</scope>
    <source>
        <strain evidence="6">CBS 6242</strain>
    </source>
</reference>
<dbReference type="Proteomes" id="UP000812966">
    <property type="component" value="Unassembled WGS sequence"/>
</dbReference>
<feature type="domain" description="Ubiquitin fusion degradation protein UFD1 N-terminal subdomain 2" evidence="5">
    <location>
        <begin position="181"/>
        <end position="257"/>
    </location>
</feature>
<feature type="region of interest" description="Disordered" evidence="3">
    <location>
        <begin position="1"/>
        <end position="37"/>
    </location>
</feature>
<dbReference type="InterPro" id="IPR004854">
    <property type="entry name" value="Ufd1-like"/>
</dbReference>
<dbReference type="InterPro" id="IPR055417">
    <property type="entry name" value="UFD1_N1"/>
</dbReference>
<dbReference type="InterPro" id="IPR042299">
    <property type="entry name" value="Ufd1-like_Nn"/>
</dbReference>
<keyword evidence="2" id="KW-0833">Ubl conjugation pathway</keyword>
<feature type="compositionally biased region" description="Acidic residues" evidence="3">
    <location>
        <begin position="473"/>
        <end position="483"/>
    </location>
</feature>
<dbReference type="InterPro" id="IPR055418">
    <property type="entry name" value="UFD1_N2"/>
</dbReference>
<dbReference type="GO" id="GO:0006511">
    <property type="term" value="P:ubiquitin-dependent protein catabolic process"/>
    <property type="evidence" value="ECO:0007669"/>
    <property type="project" value="InterPro"/>
</dbReference>
<accession>A0A8K0NP67</accession>
<feature type="domain" description="Ubiquitin fusion degradation protein UFD1 N-terminal subdomain 1" evidence="4">
    <location>
        <begin position="80"/>
        <end position="180"/>
    </location>
</feature>
<evidence type="ECO:0000256" key="2">
    <source>
        <dbReference type="ARBA" id="ARBA00022786"/>
    </source>
</evidence>